<dbReference type="AlphaFoldDB" id="A0A8T3VXL1"/>
<evidence type="ECO:0000313" key="3">
    <source>
        <dbReference type="EMBL" id="MBE6513158.1"/>
    </source>
</evidence>
<keyword evidence="1 3" id="KW-0378">Hydrolase</keyword>
<dbReference type="SUPFAM" id="SSF55811">
    <property type="entry name" value="Nudix"/>
    <property type="match status" value="1"/>
</dbReference>
<name>A0A8T3VXL1_METOL</name>
<dbReference type="CDD" id="cd18873">
    <property type="entry name" value="NUDIX_NadM_like"/>
    <property type="match status" value="1"/>
</dbReference>
<protein>
    <submittedName>
        <fullName evidence="3">NUDIX hydrolase</fullName>
    </submittedName>
</protein>
<evidence type="ECO:0000256" key="1">
    <source>
        <dbReference type="ARBA" id="ARBA00022801"/>
    </source>
</evidence>
<accession>A0A8T3VXL1</accession>
<evidence type="ECO:0000259" key="2">
    <source>
        <dbReference type="PROSITE" id="PS51462"/>
    </source>
</evidence>
<sequence>MKYKIPSLTVDIFIFNENHEFILIKRKNDPFKDSWALPGGFVDYGESTEDAAIREAKEETSIDVELERLFNVYSEPDRDPRRHTVSIVYLAHGNFDDARADDDAKDIGVYSFNDLKEMKLAFDHDKILNEIRDYLEENNFF</sequence>
<comment type="caution">
    <text evidence="3">The sequence shown here is derived from an EMBL/GenBank/DDBJ whole genome shotgun (WGS) entry which is preliminary data.</text>
</comment>
<evidence type="ECO:0000313" key="4">
    <source>
        <dbReference type="Proteomes" id="UP000732619"/>
    </source>
</evidence>
<dbReference type="InterPro" id="IPR020476">
    <property type="entry name" value="Nudix_hydrolase"/>
</dbReference>
<organism evidence="3 4">
    <name type="scientific">Methanobrevibacter olleyae</name>
    <dbReference type="NCBI Taxonomy" id="294671"/>
    <lineage>
        <taxon>Archaea</taxon>
        <taxon>Methanobacteriati</taxon>
        <taxon>Methanobacteriota</taxon>
        <taxon>Methanomada group</taxon>
        <taxon>Methanobacteria</taxon>
        <taxon>Methanobacteriales</taxon>
        <taxon>Methanobacteriaceae</taxon>
        <taxon>Methanobrevibacter</taxon>
    </lineage>
</organism>
<dbReference type="Proteomes" id="UP000732619">
    <property type="component" value="Unassembled WGS sequence"/>
</dbReference>
<dbReference type="InterPro" id="IPR000086">
    <property type="entry name" value="NUDIX_hydrolase_dom"/>
</dbReference>
<dbReference type="PANTHER" id="PTHR43736">
    <property type="entry name" value="ADP-RIBOSE PYROPHOSPHATASE"/>
    <property type="match status" value="1"/>
</dbReference>
<dbReference type="PANTHER" id="PTHR43736:SF1">
    <property type="entry name" value="DIHYDRONEOPTERIN TRIPHOSPHATE DIPHOSPHATASE"/>
    <property type="match status" value="1"/>
</dbReference>
<dbReference type="Pfam" id="PF00293">
    <property type="entry name" value="NUDIX"/>
    <property type="match status" value="1"/>
</dbReference>
<dbReference type="Gene3D" id="3.90.79.10">
    <property type="entry name" value="Nucleoside Triphosphate Pyrophosphohydrolase"/>
    <property type="match status" value="1"/>
</dbReference>
<dbReference type="InterPro" id="IPR015797">
    <property type="entry name" value="NUDIX_hydrolase-like_dom_sf"/>
</dbReference>
<dbReference type="EMBL" id="SUTG01000052">
    <property type="protein sequence ID" value="MBE6513158.1"/>
    <property type="molecule type" value="Genomic_DNA"/>
</dbReference>
<reference evidence="3" key="1">
    <citation type="submission" date="2019-04" db="EMBL/GenBank/DDBJ databases">
        <title>Evolution of Biomass-Degrading Anaerobic Consortia Revealed by Metagenomics.</title>
        <authorList>
            <person name="Peng X."/>
        </authorList>
    </citation>
    <scope>NUCLEOTIDE SEQUENCE</scope>
    <source>
        <strain evidence="3">SIG14</strain>
    </source>
</reference>
<proteinExistence type="predicted"/>
<dbReference type="GO" id="GO:0016787">
    <property type="term" value="F:hydrolase activity"/>
    <property type="evidence" value="ECO:0007669"/>
    <property type="project" value="UniProtKB-KW"/>
</dbReference>
<gene>
    <name evidence="3" type="ORF">E7Z75_08475</name>
</gene>
<dbReference type="PRINTS" id="PR00502">
    <property type="entry name" value="NUDIXFAMILY"/>
</dbReference>
<feature type="domain" description="Nudix hydrolase" evidence="2">
    <location>
        <begin position="5"/>
        <end position="132"/>
    </location>
</feature>
<dbReference type="PROSITE" id="PS51462">
    <property type="entry name" value="NUDIX"/>
    <property type="match status" value="1"/>
</dbReference>